<evidence type="ECO:0000313" key="3">
    <source>
        <dbReference type="Proteomes" id="UP000187203"/>
    </source>
</evidence>
<proteinExistence type="predicted"/>
<name>A0A1R3GC83_9ROSI</name>
<dbReference type="Proteomes" id="UP000187203">
    <property type="component" value="Unassembled WGS sequence"/>
</dbReference>
<protein>
    <submittedName>
        <fullName evidence="2">Retrotransposon gag protein</fullName>
    </submittedName>
</protein>
<organism evidence="2 3">
    <name type="scientific">Corchorus olitorius</name>
    <dbReference type="NCBI Taxonomy" id="93759"/>
    <lineage>
        <taxon>Eukaryota</taxon>
        <taxon>Viridiplantae</taxon>
        <taxon>Streptophyta</taxon>
        <taxon>Embryophyta</taxon>
        <taxon>Tracheophyta</taxon>
        <taxon>Spermatophyta</taxon>
        <taxon>Magnoliopsida</taxon>
        <taxon>eudicotyledons</taxon>
        <taxon>Gunneridae</taxon>
        <taxon>Pentapetalae</taxon>
        <taxon>rosids</taxon>
        <taxon>malvids</taxon>
        <taxon>Malvales</taxon>
        <taxon>Malvaceae</taxon>
        <taxon>Grewioideae</taxon>
        <taxon>Apeibeae</taxon>
        <taxon>Corchorus</taxon>
    </lineage>
</organism>
<gene>
    <name evidence="2" type="ORF">COLO4_35885</name>
</gene>
<feature type="domain" description="Retrotransposon gag" evidence="1">
    <location>
        <begin position="63"/>
        <end position="129"/>
    </location>
</feature>
<reference evidence="3" key="1">
    <citation type="submission" date="2013-09" db="EMBL/GenBank/DDBJ databases">
        <title>Corchorus olitorius genome sequencing.</title>
        <authorList>
            <person name="Alam M."/>
            <person name="Haque M.S."/>
            <person name="Islam M.S."/>
            <person name="Emdad E.M."/>
            <person name="Islam M.M."/>
            <person name="Ahmed B."/>
            <person name="Halim A."/>
            <person name="Hossen Q.M.M."/>
            <person name="Hossain M.Z."/>
            <person name="Ahmed R."/>
            <person name="Khan M.M."/>
            <person name="Islam R."/>
            <person name="Rashid M.M."/>
            <person name="Khan S.A."/>
            <person name="Rahman M.S."/>
            <person name="Alam M."/>
            <person name="Yahiya A.S."/>
            <person name="Khan M.S."/>
            <person name="Azam M.S."/>
            <person name="Haque T."/>
            <person name="Lashkar M.Z.H."/>
            <person name="Akhand A.I."/>
            <person name="Morshed G."/>
            <person name="Roy S."/>
            <person name="Uddin K.S."/>
            <person name="Rabeya T."/>
            <person name="Hossain A.S."/>
            <person name="Chowdhury A."/>
            <person name="Snigdha A.R."/>
            <person name="Mortoza M.S."/>
            <person name="Matin S.A."/>
            <person name="Hoque S.M.E."/>
            <person name="Islam M.K."/>
            <person name="Roy D.K."/>
            <person name="Haider R."/>
            <person name="Moosa M.M."/>
            <person name="Elias S.M."/>
            <person name="Hasan A.M."/>
            <person name="Jahan S."/>
            <person name="Shafiuddin M."/>
            <person name="Mahmood N."/>
            <person name="Shommy N.S."/>
        </authorList>
    </citation>
    <scope>NUCLEOTIDE SEQUENCE [LARGE SCALE GENOMIC DNA]</scope>
    <source>
        <strain evidence="3">cv. O-4</strain>
    </source>
</reference>
<evidence type="ECO:0000259" key="1">
    <source>
        <dbReference type="Pfam" id="PF03732"/>
    </source>
</evidence>
<dbReference type="EMBL" id="AWUE01022856">
    <property type="protein sequence ID" value="OMO55708.1"/>
    <property type="molecule type" value="Genomic_DNA"/>
</dbReference>
<sequence length="185" mass="20041">MSPKPQTAPDEVIAQVTAAVAAQLQELQISLDSKYASLDARYTTLTSAITEQNSSIHDLHVQLSDWSSFASALERRFGPSSYFNLEAALFKLKQTSSVAHYRGEFEKLANQVDGLSSTSVLNCFLGGLSPQIQREMSTLKPQNLSEAGDCAVLIKEKLVDSSFSASYPVAAYSRAPPPKPTLTLP</sequence>
<comment type="caution">
    <text evidence="2">The sequence shown here is derived from an EMBL/GenBank/DDBJ whole genome shotgun (WGS) entry which is preliminary data.</text>
</comment>
<dbReference type="InterPro" id="IPR005162">
    <property type="entry name" value="Retrotrans_gag_dom"/>
</dbReference>
<dbReference type="Pfam" id="PF03732">
    <property type="entry name" value="Retrotrans_gag"/>
    <property type="match status" value="1"/>
</dbReference>
<accession>A0A1R3GC83</accession>
<keyword evidence="3" id="KW-1185">Reference proteome</keyword>
<evidence type="ECO:0000313" key="2">
    <source>
        <dbReference type="EMBL" id="OMO55708.1"/>
    </source>
</evidence>
<dbReference type="OrthoDB" id="1749531at2759"/>
<dbReference type="AlphaFoldDB" id="A0A1R3GC83"/>